<proteinExistence type="predicted"/>
<dbReference type="PANTHER" id="PTHR43076:SF1">
    <property type="entry name" value="LIPOYL SYNTHASE 2"/>
    <property type="match status" value="1"/>
</dbReference>
<accession>A0A2K8N695</accession>
<evidence type="ECO:0000256" key="1">
    <source>
        <dbReference type="ARBA" id="ARBA00001966"/>
    </source>
</evidence>
<keyword evidence="2" id="KW-0408">Iron</keyword>
<name>A0A2K8N695_9BACL</name>
<keyword evidence="2" id="KW-0004">4Fe-4S</keyword>
<evidence type="ECO:0000313" key="3">
    <source>
        <dbReference type="EMBL" id="ATY84823.1"/>
    </source>
</evidence>
<dbReference type="SUPFAM" id="SSF102114">
    <property type="entry name" value="Radical SAM enzymes"/>
    <property type="match status" value="1"/>
</dbReference>
<dbReference type="GO" id="GO:0051539">
    <property type="term" value="F:4 iron, 4 sulfur cluster binding"/>
    <property type="evidence" value="ECO:0007669"/>
    <property type="project" value="UniProtKB-KW"/>
</dbReference>
<dbReference type="InterPro" id="IPR034405">
    <property type="entry name" value="F420"/>
</dbReference>
<dbReference type="InterPro" id="IPR058240">
    <property type="entry name" value="rSAM_sf"/>
</dbReference>
<dbReference type="OrthoDB" id="9802027at2"/>
<dbReference type="EMBL" id="CP024955">
    <property type="protein sequence ID" value="ATY84823.1"/>
    <property type="molecule type" value="Genomic_DNA"/>
</dbReference>
<keyword evidence="4" id="KW-1185">Reference proteome</keyword>
<dbReference type="KEGG" id="kyr:CVV65_07730"/>
<reference evidence="4" key="1">
    <citation type="submission" date="2017-11" db="EMBL/GenBank/DDBJ databases">
        <title>Complete Genome Sequence of Kyrpidia sp. Strain EA-1, a thermophilic, hydrogen-oxidizing Bacterium, isolated from the Azores.</title>
        <authorList>
            <person name="Reiner J.E."/>
            <person name="Lapp C.J."/>
            <person name="Bunk B."/>
            <person name="Gescher J."/>
        </authorList>
    </citation>
    <scope>NUCLEOTIDE SEQUENCE [LARGE SCALE GENOMIC DNA]</scope>
    <source>
        <strain evidence="4">EA-1</strain>
    </source>
</reference>
<dbReference type="Proteomes" id="UP000231932">
    <property type="component" value="Chromosome"/>
</dbReference>
<dbReference type="PANTHER" id="PTHR43076">
    <property type="entry name" value="FO SYNTHASE (COFH)"/>
    <property type="match status" value="1"/>
</dbReference>
<dbReference type="InterPro" id="IPR013785">
    <property type="entry name" value="Aldolase_TIM"/>
</dbReference>
<keyword evidence="2" id="KW-0411">Iron-sulfur</keyword>
<organism evidence="3 4">
    <name type="scientific">Kyrpidia spormannii</name>
    <dbReference type="NCBI Taxonomy" id="2055160"/>
    <lineage>
        <taxon>Bacteria</taxon>
        <taxon>Bacillati</taxon>
        <taxon>Bacillota</taxon>
        <taxon>Bacilli</taxon>
        <taxon>Bacillales</taxon>
        <taxon>Alicyclobacillaceae</taxon>
        <taxon>Kyrpidia</taxon>
    </lineage>
</organism>
<evidence type="ECO:0000256" key="2">
    <source>
        <dbReference type="ARBA" id="ARBA00022485"/>
    </source>
</evidence>
<sequence>MTERELWSLFDGDVLDLGAEAHRVKTEGFGDQVFLMERFWISTGPGREPAATPALNRYVPAEGREEFPRSVVLDSVGEEEAAILKRSAEVRMAGFRGSLSGPSAGDVWRWAQGNLQRVTEVLGRLKEAGIDFLRGEDAEVLDEGWRRSRRVLPLDDWFEVHRRAHERGMASHVVLRYGAGETREARVRAWPRLRQWASEGRLALVRLEPWDPVRWPLGDRLDLPPTTGLEDLLTLAAARLVFPTVHLEVSWRAGDEKLAQTALRFGADSLSGAPWRCWDEPSPLSGPEIGDPGQAERLVRETGLLPVWAGDGDLKGPKQGAA</sequence>
<protein>
    <submittedName>
        <fullName evidence="3">Uncharacterized protein</fullName>
    </submittedName>
</protein>
<gene>
    <name evidence="3" type="ORF">CVV65_07730</name>
</gene>
<dbReference type="GO" id="GO:0044689">
    <property type="term" value="F:7,8-didemethyl-8-hydroxy-5-deazariboflavin synthase activity"/>
    <property type="evidence" value="ECO:0007669"/>
    <property type="project" value="TreeGrafter"/>
</dbReference>
<evidence type="ECO:0000313" key="4">
    <source>
        <dbReference type="Proteomes" id="UP000231932"/>
    </source>
</evidence>
<dbReference type="Gene3D" id="3.20.20.70">
    <property type="entry name" value="Aldolase class I"/>
    <property type="match status" value="1"/>
</dbReference>
<dbReference type="AlphaFoldDB" id="A0A2K8N695"/>
<dbReference type="RefSeq" id="WP_100667631.1">
    <property type="nucleotide sequence ID" value="NZ_CP024955.1"/>
</dbReference>
<keyword evidence="2" id="KW-0479">Metal-binding</keyword>
<comment type="cofactor">
    <cofactor evidence="1">
        <name>[4Fe-4S] cluster</name>
        <dbReference type="ChEBI" id="CHEBI:49883"/>
    </cofactor>
</comment>